<gene>
    <name evidence="2" type="ORF">T472_0207135</name>
</gene>
<dbReference type="AlphaFoldDB" id="V7I5W7"/>
<name>V7I5W7_9CLOT</name>
<dbReference type="STRING" id="994573.T472_0207135"/>
<organism evidence="2 3">
    <name type="scientific">Youngiibacter fragilis 232.1</name>
    <dbReference type="NCBI Taxonomy" id="994573"/>
    <lineage>
        <taxon>Bacteria</taxon>
        <taxon>Bacillati</taxon>
        <taxon>Bacillota</taxon>
        <taxon>Clostridia</taxon>
        <taxon>Eubacteriales</taxon>
        <taxon>Clostridiaceae</taxon>
        <taxon>Youngiibacter</taxon>
    </lineage>
</organism>
<protein>
    <submittedName>
        <fullName evidence="2">Uncharacterized protein</fullName>
    </submittedName>
</protein>
<reference evidence="2 3" key="1">
    <citation type="journal article" date="2014" name="Genome Announc.">
        <title>Genome Sequence of Youngiibacter fragilis, the Type Strain of the Genus Youngiibacter.</title>
        <authorList>
            <person name="Wawrik C.B."/>
            <person name="Callaghan A.V."/>
            <person name="Stamps B.W."/>
            <person name="Wawrik B."/>
        </authorList>
    </citation>
    <scope>NUCLEOTIDE SEQUENCE [LARGE SCALE GENOMIC DNA]</scope>
    <source>
        <strain evidence="2 3">232.1</strain>
    </source>
</reference>
<dbReference type="EMBL" id="AXUN02000135">
    <property type="protein sequence ID" value="ETA81278.1"/>
    <property type="molecule type" value="Genomic_DNA"/>
</dbReference>
<proteinExistence type="predicted"/>
<sequence length="55" mass="5992">MSTEGESQMAKLSGKRTEDDGTKAASACLSLPSAYRRPNRGLGLFFIQMKRGGRK</sequence>
<evidence type="ECO:0000313" key="3">
    <source>
        <dbReference type="Proteomes" id="UP000017747"/>
    </source>
</evidence>
<keyword evidence="3" id="KW-1185">Reference proteome</keyword>
<evidence type="ECO:0000313" key="2">
    <source>
        <dbReference type="EMBL" id="ETA81278.1"/>
    </source>
</evidence>
<evidence type="ECO:0000256" key="1">
    <source>
        <dbReference type="SAM" id="MobiDB-lite"/>
    </source>
</evidence>
<dbReference type="Proteomes" id="UP000017747">
    <property type="component" value="Unassembled WGS sequence"/>
</dbReference>
<accession>V7I5W7</accession>
<comment type="caution">
    <text evidence="2">The sequence shown here is derived from an EMBL/GenBank/DDBJ whole genome shotgun (WGS) entry which is preliminary data.</text>
</comment>
<feature type="region of interest" description="Disordered" evidence="1">
    <location>
        <begin position="1"/>
        <end position="24"/>
    </location>
</feature>